<evidence type="ECO:0000259" key="4">
    <source>
        <dbReference type="Pfam" id="PF11797"/>
    </source>
</evidence>
<feature type="signal peptide" evidence="2">
    <location>
        <begin position="1"/>
        <end position="22"/>
    </location>
</feature>
<evidence type="ECO:0000256" key="1">
    <source>
        <dbReference type="SAM" id="Phobius"/>
    </source>
</evidence>
<dbReference type="OrthoDB" id="2365961at2"/>
<organism evidence="5 6">
    <name type="scientific">Lacticaseibacillus manihotivorans DSM 13343 = JCM 12514</name>
    <dbReference type="NCBI Taxonomy" id="1423769"/>
    <lineage>
        <taxon>Bacteria</taxon>
        <taxon>Bacillati</taxon>
        <taxon>Bacillota</taxon>
        <taxon>Bacilli</taxon>
        <taxon>Lactobacillales</taxon>
        <taxon>Lactobacillaceae</taxon>
        <taxon>Lacticaseibacillus</taxon>
    </lineage>
</organism>
<feature type="chain" id="PRO_5038521716" evidence="2">
    <location>
        <begin position="23"/>
        <end position="320"/>
    </location>
</feature>
<dbReference type="PATRIC" id="fig|1423769.4.peg.2779"/>
<reference evidence="5 6" key="1">
    <citation type="journal article" date="2015" name="Genome Announc.">
        <title>Expanding the biotechnology potential of lactobacilli through comparative genomics of 213 strains and associated genera.</title>
        <authorList>
            <person name="Sun Z."/>
            <person name="Harris H.M."/>
            <person name="McCann A."/>
            <person name="Guo C."/>
            <person name="Argimon S."/>
            <person name="Zhang W."/>
            <person name="Yang X."/>
            <person name="Jeffery I.B."/>
            <person name="Cooney J.C."/>
            <person name="Kagawa T.F."/>
            <person name="Liu W."/>
            <person name="Song Y."/>
            <person name="Salvetti E."/>
            <person name="Wrobel A."/>
            <person name="Rasinkangas P."/>
            <person name="Parkhill J."/>
            <person name="Rea M.C."/>
            <person name="O'Sullivan O."/>
            <person name="Ritari J."/>
            <person name="Douillard F.P."/>
            <person name="Paul Ross R."/>
            <person name="Yang R."/>
            <person name="Briner A.E."/>
            <person name="Felis G.E."/>
            <person name="de Vos W.M."/>
            <person name="Barrangou R."/>
            <person name="Klaenhammer T.R."/>
            <person name="Caufield P.W."/>
            <person name="Cui Y."/>
            <person name="Zhang H."/>
            <person name="O'Toole P.W."/>
        </authorList>
    </citation>
    <scope>NUCLEOTIDE SEQUENCE [LARGE SCALE GENOMIC DNA]</scope>
    <source>
        <strain evidence="5 6">DSM 13343</strain>
    </source>
</reference>
<dbReference type="InterPro" id="IPR010317">
    <property type="entry name" value="WxLIP_PGBD"/>
</dbReference>
<dbReference type="RefSeq" id="WP_056962505.1">
    <property type="nucleotide sequence ID" value="NZ_AZEU01000041.1"/>
</dbReference>
<protein>
    <submittedName>
        <fullName evidence="5">Cell surface protein</fullName>
    </submittedName>
</protein>
<evidence type="ECO:0000313" key="5">
    <source>
        <dbReference type="EMBL" id="KRL52321.1"/>
    </source>
</evidence>
<evidence type="ECO:0000256" key="2">
    <source>
        <dbReference type="SAM" id="SignalP"/>
    </source>
</evidence>
<keyword evidence="1" id="KW-0812">Transmembrane</keyword>
<dbReference type="Pfam" id="PF11797">
    <property type="entry name" value="WxLIP_HBD"/>
    <property type="match status" value="1"/>
</dbReference>
<accession>A0A0R1R6D3</accession>
<keyword evidence="1" id="KW-1133">Transmembrane helix</keyword>
<sequence>MKKWWLMIGLLVMFWPSHLVHAEGAGFTVTPQMTASQIGGNLGWFNLLVKPGVQEKLPVVVANQSDQTKTVHLQLTNAYTQRNGQIGYDPNTQKRINAQTSLTAVGSKPVTVELAPKTGKTVTFTVTPPEFSGEVLGAIYAQDQTPAAKSSASGFAITNQFAMVVAVVMQTSETKVAPQLTLNSVSAEAKQIIAHVQNPKPTLFGKITFKSTVSLDGKTVLTQTDKNYAMAPNSDFAYQLTPKTTLQPGQYQLVIDATAGKTKWHLTESFTITKPVTPAPTSTSKTAAKPNYTWLFGLAIVLAMVIGIFIGKKRGGGNHA</sequence>
<dbReference type="Proteomes" id="UP000051790">
    <property type="component" value="Unassembled WGS sequence"/>
</dbReference>
<dbReference type="Pfam" id="PF06030">
    <property type="entry name" value="WxLIP_PGBD"/>
    <property type="match status" value="1"/>
</dbReference>
<feature type="transmembrane region" description="Helical" evidence="1">
    <location>
        <begin position="292"/>
        <end position="311"/>
    </location>
</feature>
<evidence type="ECO:0000313" key="6">
    <source>
        <dbReference type="Proteomes" id="UP000051790"/>
    </source>
</evidence>
<gene>
    <name evidence="5" type="ORF">FD01_GL002574</name>
</gene>
<dbReference type="EMBL" id="AZEU01000041">
    <property type="protein sequence ID" value="KRL52321.1"/>
    <property type="molecule type" value="Genomic_DNA"/>
</dbReference>
<name>A0A0R1R6D3_9LACO</name>
<keyword evidence="6" id="KW-1185">Reference proteome</keyword>
<proteinExistence type="predicted"/>
<keyword evidence="1" id="KW-0472">Membrane</keyword>
<keyword evidence="2" id="KW-0732">Signal</keyword>
<feature type="domain" description="WxL Interacting Protein host binding" evidence="4">
    <location>
        <begin position="153"/>
        <end position="274"/>
    </location>
</feature>
<comment type="caution">
    <text evidence="5">The sequence shown here is derived from an EMBL/GenBank/DDBJ whole genome shotgun (WGS) entry which is preliminary data.</text>
</comment>
<evidence type="ECO:0000259" key="3">
    <source>
        <dbReference type="Pfam" id="PF06030"/>
    </source>
</evidence>
<feature type="domain" description="WxL Interacting Protein peptidoglycan binding" evidence="3">
    <location>
        <begin position="27"/>
        <end position="142"/>
    </location>
</feature>
<dbReference type="InterPro" id="IPR021759">
    <property type="entry name" value="WxLIP_HBD"/>
</dbReference>
<dbReference type="AlphaFoldDB" id="A0A0R1R6D3"/>